<evidence type="ECO:0000256" key="1">
    <source>
        <dbReference type="ARBA" id="ARBA00022676"/>
    </source>
</evidence>
<keyword evidence="2" id="KW-0808">Transferase</keyword>
<organism evidence="3">
    <name type="scientific">viral metagenome</name>
    <dbReference type="NCBI Taxonomy" id="1070528"/>
    <lineage>
        <taxon>unclassified sequences</taxon>
        <taxon>metagenomes</taxon>
        <taxon>organismal metagenomes</taxon>
    </lineage>
</organism>
<dbReference type="PANTHER" id="PTHR11927">
    <property type="entry name" value="GALACTOSIDE 2-L-FUCOSYLTRANSFERASE"/>
    <property type="match status" value="1"/>
</dbReference>
<dbReference type="EMBL" id="MN740152">
    <property type="protein sequence ID" value="QHT89888.1"/>
    <property type="molecule type" value="Genomic_DNA"/>
</dbReference>
<dbReference type="InterPro" id="IPR002516">
    <property type="entry name" value="Glyco_trans_11"/>
</dbReference>
<protein>
    <recommendedName>
        <fullName evidence="4">Glycosyltransferase</fullName>
    </recommendedName>
</protein>
<reference evidence="3" key="1">
    <citation type="journal article" date="2020" name="Nature">
        <title>Giant virus diversity and host interactions through global metagenomics.</title>
        <authorList>
            <person name="Schulz F."/>
            <person name="Roux S."/>
            <person name="Paez-Espino D."/>
            <person name="Jungbluth S."/>
            <person name="Walsh D.A."/>
            <person name="Denef V.J."/>
            <person name="McMahon K.D."/>
            <person name="Konstantinidis K.T."/>
            <person name="Eloe-Fadrosh E.A."/>
            <person name="Kyrpides N.C."/>
            <person name="Woyke T."/>
        </authorList>
    </citation>
    <scope>NUCLEOTIDE SEQUENCE</scope>
    <source>
        <strain evidence="3">GVMAG-M-3300023184-62</strain>
    </source>
</reference>
<dbReference type="AlphaFoldDB" id="A0A6C0IA31"/>
<evidence type="ECO:0000313" key="3">
    <source>
        <dbReference type="EMBL" id="QHT89888.1"/>
    </source>
</evidence>
<dbReference type="PANTHER" id="PTHR11927:SF9">
    <property type="entry name" value="L-FUCOSYLTRANSFERASE"/>
    <property type="match status" value="1"/>
</dbReference>
<evidence type="ECO:0008006" key="4">
    <source>
        <dbReference type="Google" id="ProtNLM"/>
    </source>
</evidence>
<dbReference type="CDD" id="cd11301">
    <property type="entry name" value="Fut1_Fut2_like"/>
    <property type="match status" value="1"/>
</dbReference>
<dbReference type="GO" id="GO:0016020">
    <property type="term" value="C:membrane"/>
    <property type="evidence" value="ECO:0007669"/>
    <property type="project" value="InterPro"/>
</dbReference>
<proteinExistence type="predicted"/>
<accession>A0A6C0IA31</accession>
<keyword evidence="1" id="KW-0328">Glycosyltransferase</keyword>
<dbReference type="GO" id="GO:0005975">
    <property type="term" value="P:carbohydrate metabolic process"/>
    <property type="evidence" value="ECO:0007669"/>
    <property type="project" value="InterPro"/>
</dbReference>
<name>A0A6C0IA31_9ZZZZ</name>
<sequence length="292" mass="33591">MHKIQTQTHSKNYIIVKRKCGLANQIFIVAATYCIQKNNKEQINILLAPCTSRDNIHFASKYDYYHTLFSHFPNTTELNIHPRLLGTSDFLMKLAKLKGIKYQFPQSSAYSSWDLSSIQIPCVLEGYFQYYSIIKPHIQDIREFLIKGLTEIRANCLEKYPNIRSTAFLHVRRGDYVGLSHYHFLQPIDYYERALSLLAIDIPILVFSNDIDYCKGVELFKNRNCIFIDEPDEVIALGLMSLCEKGAICANSTFSYWGAMLGAHSNGNTVIVPKDWCKDPPISLFPDDWLIL</sequence>
<dbReference type="Pfam" id="PF01531">
    <property type="entry name" value="Glyco_transf_11"/>
    <property type="match status" value="1"/>
</dbReference>
<dbReference type="GO" id="GO:0008107">
    <property type="term" value="F:galactoside 2-alpha-L-fucosyltransferase activity"/>
    <property type="evidence" value="ECO:0007669"/>
    <property type="project" value="InterPro"/>
</dbReference>
<evidence type="ECO:0000256" key="2">
    <source>
        <dbReference type="ARBA" id="ARBA00022679"/>
    </source>
</evidence>